<evidence type="ECO:0000313" key="1">
    <source>
        <dbReference type="EMBL" id="MBB5234472.1"/>
    </source>
</evidence>
<sequence length="167" mass="18586">MTAPDALWPQNAALLLRLIYKRAKALGPLPELLPRALQDVEIEAGRSEFAVVDSRELDGAGWDGTFLVLPRTYTGYIAVHYAADVDQRETLPDEARLTTALATFTEDPRAQAIPGLRQFGTVPARWFLNDRPVKLERPLVLTLELEWSLDVDLLIPREFLTPGGSPP</sequence>
<dbReference type="EMBL" id="JACHFN010000006">
    <property type="protein sequence ID" value="MBB5234472.1"/>
    <property type="molecule type" value="Genomic_DNA"/>
</dbReference>
<keyword evidence="2" id="KW-1185">Reference proteome</keyword>
<accession>A0A7W8LQC3</accession>
<name>A0A7W8LQC3_9DEIO</name>
<dbReference type="AlphaFoldDB" id="A0A7W8LQC3"/>
<gene>
    <name evidence="1" type="ORF">HNQ09_001910</name>
</gene>
<dbReference type="Proteomes" id="UP000525389">
    <property type="component" value="Unassembled WGS sequence"/>
</dbReference>
<reference evidence="1 2" key="1">
    <citation type="submission" date="2020-08" db="EMBL/GenBank/DDBJ databases">
        <title>Genomic Encyclopedia of Type Strains, Phase IV (KMG-IV): sequencing the most valuable type-strain genomes for metagenomic binning, comparative biology and taxonomic classification.</title>
        <authorList>
            <person name="Goeker M."/>
        </authorList>
    </citation>
    <scope>NUCLEOTIDE SEQUENCE [LARGE SCALE GENOMIC DNA]</scope>
    <source>
        <strain evidence="1 2">DSM 101791</strain>
    </source>
</reference>
<organism evidence="1 2">
    <name type="scientific">Deinococcus budaensis</name>
    <dbReference type="NCBI Taxonomy" id="1665626"/>
    <lineage>
        <taxon>Bacteria</taxon>
        <taxon>Thermotogati</taxon>
        <taxon>Deinococcota</taxon>
        <taxon>Deinococci</taxon>
        <taxon>Deinococcales</taxon>
        <taxon>Deinococcaceae</taxon>
        <taxon>Deinococcus</taxon>
    </lineage>
</organism>
<proteinExistence type="predicted"/>
<evidence type="ECO:0000313" key="2">
    <source>
        <dbReference type="Proteomes" id="UP000525389"/>
    </source>
</evidence>
<dbReference type="RefSeq" id="WP_184028320.1">
    <property type="nucleotide sequence ID" value="NZ_JACHFN010000006.1"/>
</dbReference>
<protein>
    <submittedName>
        <fullName evidence="1">Uncharacterized protein</fullName>
    </submittedName>
</protein>
<comment type="caution">
    <text evidence="1">The sequence shown here is derived from an EMBL/GenBank/DDBJ whole genome shotgun (WGS) entry which is preliminary data.</text>
</comment>